<keyword evidence="1" id="KW-0812">Transmembrane</keyword>
<feature type="transmembrane region" description="Helical" evidence="1">
    <location>
        <begin position="6"/>
        <end position="28"/>
    </location>
</feature>
<gene>
    <name evidence="2" type="ORF">DIU31_003195</name>
    <name evidence="3" type="ORF">J3L21_24555</name>
</gene>
<evidence type="ECO:0000313" key="4">
    <source>
        <dbReference type="Proteomes" id="UP000250557"/>
    </source>
</evidence>
<reference evidence="2 4" key="1">
    <citation type="submission" date="2019-08" db="EMBL/GenBank/DDBJ databases">
        <title>Comparative genome analysis confer to the adaptation heavy metal polluted environment.</title>
        <authorList>
            <person name="Li Y."/>
        </authorList>
    </citation>
    <scope>NUCLEOTIDE SEQUENCE [LARGE SCALE GENOMIC DNA]</scope>
    <source>
        <strain evidence="2 4">P2</strain>
    </source>
</reference>
<protein>
    <submittedName>
        <fullName evidence="2">Uncharacterized protein</fullName>
    </submittedName>
</protein>
<evidence type="ECO:0000256" key="1">
    <source>
        <dbReference type="SAM" id="Phobius"/>
    </source>
</evidence>
<reference evidence="3 5" key="2">
    <citation type="submission" date="2021-03" db="EMBL/GenBank/DDBJ databases">
        <title>Mucilaginibacter strains isolated from gold and copper mining confer multi heavy-metal resistance.</title>
        <authorList>
            <person name="Li Y."/>
        </authorList>
    </citation>
    <scope>NUCLEOTIDE SEQUENCE [LARGE SCALE GENOMIC DNA]</scope>
    <source>
        <strain evidence="3 5">P2-4</strain>
    </source>
</reference>
<dbReference type="Proteomes" id="UP000250557">
    <property type="component" value="Chromosome"/>
</dbReference>
<keyword evidence="5" id="KW-1185">Reference proteome</keyword>
<evidence type="ECO:0000313" key="2">
    <source>
        <dbReference type="EMBL" id="QEM02569.1"/>
    </source>
</evidence>
<keyword evidence="1" id="KW-0472">Membrane</keyword>
<evidence type="ECO:0000313" key="5">
    <source>
        <dbReference type="Proteomes" id="UP000663940"/>
    </source>
</evidence>
<accession>A0AAE6MGT5</accession>
<proteinExistence type="predicted"/>
<sequence length="160" mass="17865">MGFSNPKTILIAAFVSNFAGLLFLLVAIGQPRFARLLFFYFSAGRAGPVTPPSHQHPECYLVYAQKSISLYNDFVNDSFKLHNTVFVNSIPFGQALIAVDVIKRHLGEDSVYGCHYFSAGHCTDRDLRGISIFADRSGRCLFYQQVRWPELSVEIGAVPL</sequence>
<organism evidence="2 4">
    <name type="scientific">Mucilaginibacter rubeus</name>
    <dbReference type="NCBI Taxonomy" id="2027860"/>
    <lineage>
        <taxon>Bacteria</taxon>
        <taxon>Pseudomonadati</taxon>
        <taxon>Bacteroidota</taxon>
        <taxon>Sphingobacteriia</taxon>
        <taxon>Sphingobacteriales</taxon>
        <taxon>Sphingobacteriaceae</taxon>
        <taxon>Mucilaginibacter</taxon>
    </lineage>
</organism>
<dbReference type="AlphaFoldDB" id="A0AAE6MGT5"/>
<evidence type="ECO:0000313" key="3">
    <source>
        <dbReference type="EMBL" id="QTE48689.1"/>
    </source>
</evidence>
<dbReference type="RefSeq" id="WP_112654479.1">
    <property type="nucleotide sequence ID" value="NZ_CP043451.1"/>
</dbReference>
<name>A0AAE6MGT5_9SPHI</name>
<keyword evidence="1" id="KW-1133">Transmembrane helix</keyword>
<dbReference type="Proteomes" id="UP000663940">
    <property type="component" value="Chromosome"/>
</dbReference>
<dbReference type="EMBL" id="CP043451">
    <property type="protein sequence ID" value="QEM02569.1"/>
    <property type="molecule type" value="Genomic_DNA"/>
</dbReference>
<dbReference type="EMBL" id="CP071880">
    <property type="protein sequence ID" value="QTE48689.1"/>
    <property type="molecule type" value="Genomic_DNA"/>
</dbReference>